<gene>
    <name evidence="2" type="ORF">ABB37_00660</name>
</gene>
<feature type="region of interest" description="Disordered" evidence="1">
    <location>
        <begin position="70"/>
        <end position="97"/>
    </location>
</feature>
<reference evidence="2 3" key="1">
    <citation type="submission" date="2015-07" db="EMBL/GenBank/DDBJ databases">
        <title>High-quality genome of monoxenous trypanosomatid Leptomonas pyrrhocoris.</title>
        <authorList>
            <person name="Flegontov P."/>
            <person name="Butenko A."/>
            <person name="Firsov S."/>
            <person name="Vlcek C."/>
            <person name="Logacheva M.D."/>
            <person name="Field M."/>
            <person name="Filatov D."/>
            <person name="Flegontova O."/>
            <person name="Gerasimov E."/>
            <person name="Jackson A.P."/>
            <person name="Kelly S."/>
            <person name="Opperdoes F."/>
            <person name="O'Reilly A."/>
            <person name="Votypka J."/>
            <person name="Yurchenko V."/>
            <person name="Lukes J."/>
        </authorList>
    </citation>
    <scope>NUCLEOTIDE SEQUENCE [LARGE SCALE GENOMIC DNA]</scope>
    <source>
        <strain evidence="2">H10</strain>
    </source>
</reference>
<feature type="compositionally biased region" description="Low complexity" evidence="1">
    <location>
        <begin position="596"/>
        <end position="608"/>
    </location>
</feature>
<dbReference type="EMBL" id="LGTL01000001">
    <property type="protein sequence ID" value="KPA86514.1"/>
    <property type="molecule type" value="Genomic_DNA"/>
</dbReference>
<dbReference type="AlphaFoldDB" id="A0A0N0VI01"/>
<accession>A0A0N0VI01</accession>
<feature type="compositionally biased region" description="Polar residues" evidence="1">
    <location>
        <begin position="167"/>
        <end position="186"/>
    </location>
</feature>
<feature type="compositionally biased region" description="Low complexity" evidence="1">
    <location>
        <begin position="246"/>
        <end position="259"/>
    </location>
</feature>
<name>A0A0N0VI01_LEPPY</name>
<organism evidence="2 3">
    <name type="scientific">Leptomonas pyrrhocoris</name>
    <name type="common">Firebug parasite</name>
    <dbReference type="NCBI Taxonomy" id="157538"/>
    <lineage>
        <taxon>Eukaryota</taxon>
        <taxon>Discoba</taxon>
        <taxon>Euglenozoa</taxon>
        <taxon>Kinetoplastea</taxon>
        <taxon>Metakinetoplastina</taxon>
        <taxon>Trypanosomatida</taxon>
        <taxon>Trypanosomatidae</taxon>
        <taxon>Leishmaniinae</taxon>
        <taxon>Leptomonas</taxon>
    </lineage>
</organism>
<feature type="compositionally biased region" description="Polar residues" evidence="1">
    <location>
        <begin position="437"/>
        <end position="451"/>
    </location>
</feature>
<feature type="compositionally biased region" description="Basic and acidic residues" evidence="1">
    <location>
        <begin position="640"/>
        <end position="654"/>
    </location>
</feature>
<feature type="compositionally biased region" description="Low complexity" evidence="1">
    <location>
        <begin position="133"/>
        <end position="146"/>
    </location>
</feature>
<dbReference type="GeneID" id="26900957"/>
<dbReference type="RefSeq" id="XP_015664953.1">
    <property type="nucleotide sequence ID" value="XM_015796945.1"/>
</dbReference>
<dbReference type="OMA" id="ECDSSIR"/>
<feature type="compositionally biased region" description="Basic residues" evidence="1">
    <location>
        <begin position="34"/>
        <end position="45"/>
    </location>
</feature>
<evidence type="ECO:0000313" key="2">
    <source>
        <dbReference type="EMBL" id="KPA86514.1"/>
    </source>
</evidence>
<keyword evidence="3" id="KW-1185">Reference proteome</keyword>
<dbReference type="OrthoDB" id="267124at2759"/>
<protein>
    <submittedName>
        <fullName evidence="2">Uncharacterized protein</fullName>
    </submittedName>
</protein>
<feature type="region of interest" description="Disordered" evidence="1">
    <location>
        <begin position="203"/>
        <end position="284"/>
    </location>
</feature>
<feature type="region of interest" description="Disordered" evidence="1">
    <location>
        <begin position="117"/>
        <end position="191"/>
    </location>
</feature>
<feature type="region of interest" description="Disordered" evidence="1">
    <location>
        <begin position="34"/>
        <end position="53"/>
    </location>
</feature>
<feature type="region of interest" description="Disordered" evidence="1">
    <location>
        <begin position="361"/>
        <end position="493"/>
    </location>
</feature>
<feature type="region of interest" description="Disordered" evidence="1">
    <location>
        <begin position="565"/>
        <end position="654"/>
    </location>
</feature>
<evidence type="ECO:0000256" key="1">
    <source>
        <dbReference type="SAM" id="MobiDB-lite"/>
    </source>
</evidence>
<comment type="caution">
    <text evidence="2">The sequence shown here is derived from an EMBL/GenBank/DDBJ whole genome shotgun (WGS) entry which is preliminary data.</text>
</comment>
<dbReference type="VEuPathDB" id="TriTrypDB:LpyrH10_01_6600"/>
<feature type="compositionally biased region" description="Low complexity" evidence="1">
    <location>
        <begin position="361"/>
        <end position="370"/>
    </location>
</feature>
<feature type="compositionally biased region" description="Low complexity" evidence="1">
    <location>
        <begin position="216"/>
        <end position="226"/>
    </location>
</feature>
<feature type="compositionally biased region" description="Polar residues" evidence="1">
    <location>
        <begin position="371"/>
        <end position="405"/>
    </location>
</feature>
<proteinExistence type="predicted"/>
<feature type="compositionally biased region" description="Polar residues" evidence="1">
    <location>
        <begin position="260"/>
        <end position="271"/>
    </location>
</feature>
<evidence type="ECO:0000313" key="3">
    <source>
        <dbReference type="Proteomes" id="UP000037923"/>
    </source>
</evidence>
<sequence>MTSAFPEWQGEEIVEDVPEFLDGKKRELPAAMVRHRGRVPPKKSARNSASPKVTVDIHTFECQAIDDDLATESLGGPSPLNLEIDLSKPAHKAPNNTTITAAVSSARVMRDAAPERGPALKAASNGTNDCSDSSTQASSSNSSNRQRPPPTRTLGQLRTNPRHVTLPSATMSKSINGTPNRLSPSMNDVDEPPRALAATVVPTEAAATLPPPPSPTTATTTTTSATIKPAQTPVTHAWRHVNNKKSSSPSLDSDCESTSGINSPTDSSPSKSALPFSAPAGQHIPTSLRDVVPVAAATSAPGHRQSVLSPRKSYSTEVAAPLAVKQDLPALATARQLDAARRVAPVKPSLLAAAGSGAATATALAPQPASRSRTVSQAEGTTASVPSTGSSATKTRVNATASSGRATAVSRELSRCSTRPRPVNEPAKQIDLPTLPLMSTNTHKSNNTNYSGKDKVNNGAGDGHVGGEASHKDVEVPVSEQEPSTARRSTHTVNSSLMSSTGYSVLRGAFDSHATFDFGATLPSVAGLNASQGPTVSGGRVASARPPNMMVVNDATALRARTSFVRAGSIHRKPQTNGTSGRDGPVPSTSANVAGRRSSTPASRAARCASHDRSPSAKTPEGAEDDSEVHDKHRKRAPQTKRELRRRNTEFEKV</sequence>
<dbReference type="Proteomes" id="UP000037923">
    <property type="component" value="Unassembled WGS sequence"/>
</dbReference>
<feature type="compositionally biased region" description="Polar residues" evidence="1">
    <location>
        <begin position="481"/>
        <end position="493"/>
    </location>
</feature>